<evidence type="ECO:0000259" key="9">
    <source>
        <dbReference type="Pfam" id="PF01743"/>
    </source>
</evidence>
<feature type="domain" description="tRNA nucleotidyltransferase/poly(A) polymerase RNA and SrmB- binding" evidence="11">
    <location>
        <begin position="178"/>
        <end position="219"/>
    </location>
</feature>
<dbReference type="SUPFAM" id="SSF81301">
    <property type="entry name" value="Nucleotidyltransferase"/>
    <property type="match status" value="1"/>
</dbReference>
<dbReference type="InterPro" id="IPR006674">
    <property type="entry name" value="HD_domain"/>
</dbReference>
<dbReference type="STRING" id="649764.HMPREF0762_00521"/>
<evidence type="ECO:0000256" key="8">
    <source>
        <dbReference type="RuleBase" id="RU003953"/>
    </source>
</evidence>
<comment type="cofactor">
    <cofactor evidence="1">
        <name>Mg(2+)</name>
        <dbReference type="ChEBI" id="CHEBI:18420"/>
    </cofactor>
</comment>
<dbReference type="InterPro" id="IPR043519">
    <property type="entry name" value="NT_sf"/>
</dbReference>
<name>D0WF17_SLAES</name>
<dbReference type="InterPro" id="IPR032828">
    <property type="entry name" value="PolyA_RNA-bd"/>
</dbReference>
<dbReference type="GO" id="GO:0000049">
    <property type="term" value="F:tRNA binding"/>
    <property type="evidence" value="ECO:0007669"/>
    <property type="project" value="TreeGrafter"/>
</dbReference>
<dbReference type="InterPro" id="IPR003607">
    <property type="entry name" value="HD/PDEase_dom"/>
</dbReference>
<dbReference type="Gene3D" id="1.10.246.80">
    <property type="match status" value="1"/>
</dbReference>
<dbReference type="CDD" id="cd05398">
    <property type="entry name" value="NT_ClassII-CCAase"/>
    <property type="match status" value="1"/>
</dbReference>
<dbReference type="Pfam" id="PF01743">
    <property type="entry name" value="PolyA_pol"/>
    <property type="match status" value="1"/>
</dbReference>
<dbReference type="Gene3D" id="1.10.3090.10">
    <property type="entry name" value="cca-adding enzyme, domain 2"/>
    <property type="match status" value="1"/>
</dbReference>
<dbReference type="Pfam" id="PF12627">
    <property type="entry name" value="PolyA_pol_RNAbd"/>
    <property type="match status" value="1"/>
</dbReference>
<evidence type="ECO:0000256" key="3">
    <source>
        <dbReference type="ARBA" id="ARBA00022694"/>
    </source>
</evidence>
<gene>
    <name evidence="12" type="ORF">HMPREF0762_00521</name>
</gene>
<evidence type="ECO:0000256" key="5">
    <source>
        <dbReference type="ARBA" id="ARBA00022723"/>
    </source>
</evidence>
<keyword evidence="5" id="KW-0479">Metal-binding</keyword>
<comment type="caution">
    <text evidence="12">The sequence shown here is derived from an EMBL/GenBank/DDBJ whole genome shotgun (WGS) entry which is preliminary data.</text>
</comment>
<dbReference type="Gene3D" id="3.30.460.10">
    <property type="entry name" value="Beta Polymerase, domain 2"/>
    <property type="match status" value="1"/>
</dbReference>
<sequence length="455" mass="49902">MDTNARISLSTDVETLLDLLEGTGASAWVVGGYVRDALAGDDAHDVDVATSARWQDVARVCVDAGMRVYETGTAHGTVSVNTGRRIVEVTTYRIDGPYEDARHPASVSFVDSIELDLARRDFTFNALAYHPERGLLDPYDGCSDLKGGIIRTVGDPMKRFREDPLRILRAVRFASRFGFAVDDRTESAMRRLAPLIGGVAAERIENEFSRMLLGDHACNAIIEWIDVIGVFIPEALPMKGFDQRTPYHIYDVLEHSAHAVGAAPARRITRYAAFFHDIGKPSVFTVDDEGIGHAKGHPQAGEAIARKALQRLRLKATDIDAICTLVALHQDIVPATPRGVRRMLNRMGGDVTLFRELLDVKRADAAAHAPDHRDRGAQADEVESVLEDVLKDRSAFRIADLQIDGNDVMACGIPCGPGVGAALRAALDEVMDDRIPNERDALLSFLDSRASAWRR</sequence>
<evidence type="ECO:0000259" key="10">
    <source>
        <dbReference type="Pfam" id="PF01966"/>
    </source>
</evidence>
<dbReference type="EMBL" id="ACUX02000005">
    <property type="protein sequence ID" value="EEZ61887.1"/>
    <property type="molecule type" value="Genomic_DNA"/>
</dbReference>
<dbReference type="GO" id="GO:0046872">
    <property type="term" value="F:metal ion binding"/>
    <property type="evidence" value="ECO:0007669"/>
    <property type="project" value="UniProtKB-KW"/>
</dbReference>
<proteinExistence type="inferred from homology"/>
<dbReference type="SUPFAM" id="SSF81891">
    <property type="entry name" value="Poly A polymerase C-terminal region-like"/>
    <property type="match status" value="1"/>
</dbReference>
<dbReference type="InterPro" id="IPR050264">
    <property type="entry name" value="Bact_CCA-adding_enz_type3_sf"/>
</dbReference>
<dbReference type="GO" id="GO:0000166">
    <property type="term" value="F:nucleotide binding"/>
    <property type="evidence" value="ECO:0007669"/>
    <property type="project" value="UniProtKB-KW"/>
</dbReference>
<evidence type="ECO:0000259" key="11">
    <source>
        <dbReference type="Pfam" id="PF12627"/>
    </source>
</evidence>
<evidence type="ECO:0000256" key="1">
    <source>
        <dbReference type="ARBA" id="ARBA00001946"/>
    </source>
</evidence>
<evidence type="ECO:0000256" key="4">
    <source>
        <dbReference type="ARBA" id="ARBA00022695"/>
    </source>
</evidence>
<evidence type="ECO:0000256" key="7">
    <source>
        <dbReference type="ARBA" id="ARBA00022842"/>
    </source>
</evidence>
<keyword evidence="3" id="KW-0819">tRNA processing</keyword>
<keyword evidence="6" id="KW-0547">Nucleotide-binding</keyword>
<dbReference type="eggNOG" id="COG0617">
    <property type="taxonomic scope" value="Bacteria"/>
</dbReference>
<dbReference type="CDD" id="cd00077">
    <property type="entry name" value="HDc"/>
    <property type="match status" value="1"/>
</dbReference>
<dbReference type="PANTHER" id="PTHR46173">
    <property type="entry name" value="CCA TRNA NUCLEOTIDYLTRANSFERASE 1, MITOCHONDRIAL"/>
    <property type="match status" value="1"/>
</dbReference>
<dbReference type="RefSeq" id="WP_006361776.1">
    <property type="nucleotide sequence ID" value="NZ_GG700630.1"/>
</dbReference>
<evidence type="ECO:0000313" key="12">
    <source>
        <dbReference type="EMBL" id="EEZ61887.1"/>
    </source>
</evidence>
<evidence type="ECO:0000256" key="2">
    <source>
        <dbReference type="ARBA" id="ARBA00022679"/>
    </source>
</evidence>
<accession>D0WF17</accession>
<evidence type="ECO:0000256" key="6">
    <source>
        <dbReference type="ARBA" id="ARBA00022741"/>
    </source>
</evidence>
<dbReference type="GO" id="GO:0008033">
    <property type="term" value="P:tRNA processing"/>
    <property type="evidence" value="ECO:0007669"/>
    <property type="project" value="UniProtKB-KW"/>
</dbReference>
<dbReference type="HOGENOM" id="CLU_015961_3_1_11"/>
<keyword evidence="2 8" id="KW-0808">Transferase</keyword>
<dbReference type="GeneID" id="85007143"/>
<dbReference type="GO" id="GO:0016779">
    <property type="term" value="F:nucleotidyltransferase activity"/>
    <property type="evidence" value="ECO:0007669"/>
    <property type="project" value="UniProtKB-KW"/>
</dbReference>
<organism evidence="12 13">
    <name type="scientific">Slackia exigua (strain ATCC 700122 / DSM 15923 / CIP 105133 / JCM 11022 / KCTC 5966 / S-7)</name>
    <dbReference type="NCBI Taxonomy" id="649764"/>
    <lineage>
        <taxon>Bacteria</taxon>
        <taxon>Bacillati</taxon>
        <taxon>Actinomycetota</taxon>
        <taxon>Coriobacteriia</taxon>
        <taxon>Eggerthellales</taxon>
        <taxon>Eggerthellaceae</taxon>
        <taxon>Slackia</taxon>
    </lineage>
</organism>
<keyword evidence="13" id="KW-1185">Reference proteome</keyword>
<dbReference type="OrthoDB" id="9805698at2"/>
<dbReference type="AlphaFoldDB" id="D0WF17"/>
<feature type="domain" description="HD" evidence="10">
    <location>
        <begin position="248"/>
        <end position="365"/>
    </location>
</feature>
<keyword evidence="8" id="KW-0694">RNA-binding</keyword>
<dbReference type="PANTHER" id="PTHR46173:SF1">
    <property type="entry name" value="CCA TRNA NUCLEOTIDYLTRANSFERASE 1, MITOCHONDRIAL"/>
    <property type="match status" value="1"/>
</dbReference>
<keyword evidence="4" id="KW-0548">Nucleotidyltransferase</keyword>
<comment type="similarity">
    <text evidence="8">Belongs to the tRNA nucleotidyltransferase/poly(A) polymerase family.</text>
</comment>
<dbReference type="Pfam" id="PF01966">
    <property type="entry name" value="HD"/>
    <property type="match status" value="1"/>
</dbReference>
<protein>
    <submittedName>
        <fullName evidence="12">tRNA nucleotidyltransferase/poly(A) polymerase family protein</fullName>
    </submittedName>
</protein>
<reference evidence="12" key="1">
    <citation type="submission" date="2009-10" db="EMBL/GenBank/DDBJ databases">
        <authorList>
            <person name="Weinstock G."/>
            <person name="Sodergren E."/>
            <person name="Clifton S."/>
            <person name="Fulton L."/>
            <person name="Fulton B."/>
            <person name="Courtney L."/>
            <person name="Fronick C."/>
            <person name="Harrison M."/>
            <person name="Strong C."/>
            <person name="Farmer C."/>
            <person name="Delahaunty K."/>
            <person name="Markovic C."/>
            <person name="Hall O."/>
            <person name="Minx P."/>
            <person name="Tomlinson C."/>
            <person name="Mitreva M."/>
            <person name="Nelson J."/>
            <person name="Hou S."/>
            <person name="Wollam A."/>
            <person name="Pepin K.H."/>
            <person name="Johnson M."/>
            <person name="Bhonagiri V."/>
            <person name="Nash W.E."/>
            <person name="Warren W."/>
            <person name="Chinwalla A."/>
            <person name="Mardis E.R."/>
            <person name="Wilson R.K."/>
        </authorList>
    </citation>
    <scope>NUCLEOTIDE SEQUENCE [LARGE SCALE GENOMIC DNA]</scope>
    <source>
        <strain evidence="12">ATCC 700122</strain>
    </source>
</reference>
<evidence type="ECO:0000313" key="13">
    <source>
        <dbReference type="Proteomes" id="UP000006001"/>
    </source>
</evidence>
<dbReference type="Proteomes" id="UP000006001">
    <property type="component" value="Unassembled WGS sequence"/>
</dbReference>
<feature type="domain" description="Poly A polymerase head" evidence="9">
    <location>
        <begin position="27"/>
        <end position="151"/>
    </location>
</feature>
<dbReference type="InterPro" id="IPR002646">
    <property type="entry name" value="PolA_pol_head_dom"/>
</dbReference>
<keyword evidence="7" id="KW-0460">Magnesium</keyword>